<dbReference type="Gene3D" id="1.10.3680.10">
    <property type="entry name" value="TerB-like"/>
    <property type="match status" value="1"/>
</dbReference>
<feature type="domain" description="Co-chaperone DjlA N-terminal" evidence="1">
    <location>
        <begin position="28"/>
        <end position="144"/>
    </location>
</feature>
<dbReference type="SUPFAM" id="SSF158682">
    <property type="entry name" value="TerB-like"/>
    <property type="match status" value="1"/>
</dbReference>
<evidence type="ECO:0000259" key="1">
    <source>
        <dbReference type="Pfam" id="PF05099"/>
    </source>
</evidence>
<accession>A0A3B0X1Z3</accession>
<organism evidence="2">
    <name type="scientific">hydrothermal vent metagenome</name>
    <dbReference type="NCBI Taxonomy" id="652676"/>
    <lineage>
        <taxon>unclassified sequences</taxon>
        <taxon>metagenomes</taxon>
        <taxon>ecological metagenomes</taxon>
    </lineage>
</organism>
<dbReference type="CDD" id="cd07313">
    <property type="entry name" value="terB_like_2"/>
    <property type="match status" value="1"/>
</dbReference>
<dbReference type="InterPro" id="IPR029024">
    <property type="entry name" value="TerB-like"/>
</dbReference>
<dbReference type="EMBL" id="UOFE01000006">
    <property type="protein sequence ID" value="VAW50646.1"/>
    <property type="molecule type" value="Genomic_DNA"/>
</dbReference>
<reference evidence="2" key="1">
    <citation type="submission" date="2018-06" db="EMBL/GenBank/DDBJ databases">
        <authorList>
            <person name="Zhirakovskaya E."/>
        </authorList>
    </citation>
    <scope>NUCLEOTIDE SEQUENCE</scope>
</reference>
<name>A0A3B0X1Z3_9ZZZZ</name>
<proteinExistence type="predicted"/>
<evidence type="ECO:0000313" key="2">
    <source>
        <dbReference type="EMBL" id="VAW50646.1"/>
    </source>
</evidence>
<gene>
    <name evidence="2" type="ORF">MNBD_GAMMA05-2574</name>
</gene>
<sequence>MFTKLQKFFNQYLNDNAEETIPLERRLHMATAALMVEMLHADEQVTEQEEQKLQLLLKQRFNLSDTEIEALIDLANNEKHEATDYYQFTSLINEHYSQQQKIALVEDLWKLAYADHELDKYEEHLLRRLAELLHVPHKDFMQTKHKALKEKT</sequence>
<dbReference type="AlphaFoldDB" id="A0A3B0X1Z3"/>
<protein>
    <recommendedName>
        <fullName evidence="1">Co-chaperone DjlA N-terminal domain-containing protein</fullName>
    </recommendedName>
</protein>
<dbReference type="InterPro" id="IPR007791">
    <property type="entry name" value="DjlA_N"/>
</dbReference>
<dbReference type="Pfam" id="PF05099">
    <property type="entry name" value="TerB"/>
    <property type="match status" value="1"/>
</dbReference>